<reference evidence="1 2" key="1">
    <citation type="submission" date="2018-02" db="EMBL/GenBank/DDBJ databases">
        <title>Draft genome of wild Prunus yedoensis var. nudiflora.</title>
        <authorList>
            <person name="Baek S."/>
            <person name="Kim J.-H."/>
            <person name="Choi K."/>
            <person name="Kim G.-B."/>
            <person name="Cho A."/>
            <person name="Jang H."/>
            <person name="Shin C.-H."/>
            <person name="Yu H.-J."/>
            <person name="Mun J.-H."/>
        </authorList>
    </citation>
    <scope>NUCLEOTIDE SEQUENCE [LARGE SCALE GENOMIC DNA]</scope>
    <source>
        <strain evidence="2">cv. Jeju island</strain>
        <tissue evidence="1">Leaf</tissue>
    </source>
</reference>
<dbReference type="InterPro" id="IPR046960">
    <property type="entry name" value="PPR_At4g14850-like_plant"/>
</dbReference>
<dbReference type="EMBL" id="PJQY01001839">
    <property type="protein sequence ID" value="PQP99177.1"/>
    <property type="molecule type" value="Genomic_DNA"/>
</dbReference>
<keyword evidence="2" id="KW-1185">Reference proteome</keyword>
<proteinExistence type="predicted"/>
<evidence type="ECO:0000313" key="1">
    <source>
        <dbReference type="EMBL" id="PQP99177.1"/>
    </source>
</evidence>
<dbReference type="GO" id="GO:0009451">
    <property type="term" value="P:RNA modification"/>
    <property type="evidence" value="ECO:0007669"/>
    <property type="project" value="InterPro"/>
</dbReference>
<comment type="caution">
    <text evidence="1">The sequence shown here is derived from an EMBL/GenBank/DDBJ whole genome shotgun (WGS) entry which is preliminary data.</text>
</comment>
<name>A0A314Y577_PRUYE</name>
<dbReference type="Pfam" id="PF20431">
    <property type="entry name" value="E_motif"/>
    <property type="match status" value="1"/>
</dbReference>
<dbReference type="AlphaFoldDB" id="A0A314Y577"/>
<accession>A0A314Y577</accession>
<sequence>MPVEVDASVWRALLNACRLHSATNLAGTIFEKLVELEPMNAGNYVLISNLYAAAGLWMEVGQIRTRLREKGLERPPGVSWIVVKSQVHCFVAGDTSHLQSDIIYASLNSLSTLIKENGYIPDLRLVLRDEEG</sequence>
<dbReference type="Proteomes" id="UP000250321">
    <property type="component" value="Unassembled WGS sequence"/>
</dbReference>
<dbReference type="STRING" id="2094558.A0A314Y577"/>
<dbReference type="PANTHER" id="PTHR47926">
    <property type="entry name" value="PENTATRICOPEPTIDE REPEAT-CONTAINING PROTEIN"/>
    <property type="match status" value="1"/>
</dbReference>
<evidence type="ECO:0000313" key="2">
    <source>
        <dbReference type="Proteomes" id="UP000250321"/>
    </source>
</evidence>
<dbReference type="GO" id="GO:0003723">
    <property type="term" value="F:RNA binding"/>
    <property type="evidence" value="ECO:0007669"/>
    <property type="project" value="InterPro"/>
</dbReference>
<dbReference type="InterPro" id="IPR046848">
    <property type="entry name" value="E_motif"/>
</dbReference>
<protein>
    <submittedName>
        <fullName evidence="1">Pentatricopeptide repeat-containing protein</fullName>
    </submittedName>
</protein>
<dbReference type="OrthoDB" id="185373at2759"/>
<organism evidence="1 2">
    <name type="scientific">Prunus yedoensis var. nudiflora</name>
    <dbReference type="NCBI Taxonomy" id="2094558"/>
    <lineage>
        <taxon>Eukaryota</taxon>
        <taxon>Viridiplantae</taxon>
        <taxon>Streptophyta</taxon>
        <taxon>Embryophyta</taxon>
        <taxon>Tracheophyta</taxon>
        <taxon>Spermatophyta</taxon>
        <taxon>Magnoliopsida</taxon>
        <taxon>eudicotyledons</taxon>
        <taxon>Gunneridae</taxon>
        <taxon>Pentapetalae</taxon>
        <taxon>rosids</taxon>
        <taxon>fabids</taxon>
        <taxon>Rosales</taxon>
        <taxon>Rosaceae</taxon>
        <taxon>Amygdaloideae</taxon>
        <taxon>Amygdaleae</taxon>
        <taxon>Prunus</taxon>
    </lineage>
</organism>
<gene>
    <name evidence="1" type="ORF">Pyn_40881</name>
</gene>